<dbReference type="CDD" id="cd01949">
    <property type="entry name" value="GGDEF"/>
    <property type="match status" value="1"/>
</dbReference>
<evidence type="ECO:0000256" key="1">
    <source>
        <dbReference type="PROSITE-ProRule" id="PRU00703"/>
    </source>
</evidence>
<dbReference type="InterPro" id="IPR029787">
    <property type="entry name" value="Nucleotide_cyclase"/>
</dbReference>
<dbReference type="InterPro" id="IPR000160">
    <property type="entry name" value="GGDEF_dom"/>
</dbReference>
<evidence type="ECO:0000256" key="2">
    <source>
        <dbReference type="SAM" id="MobiDB-lite"/>
    </source>
</evidence>
<dbReference type="InterPro" id="IPR043128">
    <property type="entry name" value="Rev_trsase/Diguanyl_cyclase"/>
</dbReference>
<feature type="domain" description="GGDEF" evidence="4">
    <location>
        <begin position="478"/>
        <end position="633"/>
    </location>
</feature>
<keyword evidence="1" id="KW-0129">CBS domain</keyword>
<dbReference type="GO" id="GO:0071111">
    <property type="term" value="F:cyclic-guanylate-specific phosphodiesterase activity"/>
    <property type="evidence" value="ECO:0007669"/>
    <property type="project" value="InterPro"/>
</dbReference>
<comment type="caution">
    <text evidence="6">The sequence shown here is derived from an EMBL/GenBank/DDBJ whole genome shotgun (WGS) entry which is preliminary data.</text>
</comment>
<proteinExistence type="predicted"/>
<sequence>MRTLLKDSTRPHRDNGHNTTEEPKNEYSMGDPMWDEHEVTLAGIETFPSSIRRKWMVAISVLDYAFQPIINIHSGVCYGYEALLRNCRAAGFRSILEVFDQAYHDNILYVLDLLLWEKAIQKFTQLSHAPSVKLFFNLDNRVLDTPHYTSRRIRHVLDVFGLSEDALCFEISERHEVCFSERTIQTLMNYRSQGFHIAVDDFGTGFSGLKLFYHTEPDFIKIDRFFIQDIPHDSKKKLFVSNIINIAHLLGSIVIAEGVETELEFYMCKDIGCDLVQGNFVQAPITDITQLTPRYQHIQILNQRDRREKPSDKNLIHLNMEYLPPISHQEDILNLFDIFRRHKEKMFFPVVNAANEPVGIIREHDLKKYTYSLYGKDLLRNPSSRKSLKDFITKIPIAEVSTPVEQILEIFSLNEHVEGILIVDKMRQYIGFLNAQSLLKVLHEKKLTLARDQNPLTQLPGNSQIYEYISQALTERQTTHAFVYFDFDNFKPFNDIYGFRQGDRIILLFADLLKKHTTGGQFIGHVGGDDFFMAFSNMPIERVEKDVARLVEQFRREAESFYNPLHIRKGYILSKDREGNMREFKLLTVSAVILEIPSHHSNLSPESISSILARAKKDVKNSEKRTYIAQIADSTHSLD</sequence>
<dbReference type="Pfam" id="PF00990">
    <property type="entry name" value="GGDEF"/>
    <property type="match status" value="1"/>
</dbReference>
<dbReference type="Pfam" id="PF00563">
    <property type="entry name" value="EAL"/>
    <property type="match status" value="1"/>
</dbReference>
<dbReference type="Pfam" id="PF00571">
    <property type="entry name" value="CBS"/>
    <property type="match status" value="1"/>
</dbReference>
<dbReference type="PANTHER" id="PTHR33121">
    <property type="entry name" value="CYCLIC DI-GMP PHOSPHODIESTERASE PDEF"/>
    <property type="match status" value="1"/>
</dbReference>
<feature type="region of interest" description="Disordered" evidence="2">
    <location>
        <begin position="1"/>
        <end position="29"/>
    </location>
</feature>
<dbReference type="EMBL" id="WJJP01000110">
    <property type="protein sequence ID" value="MBD3323646.1"/>
    <property type="molecule type" value="Genomic_DNA"/>
</dbReference>
<feature type="compositionally biased region" description="Basic and acidic residues" evidence="2">
    <location>
        <begin position="1"/>
        <end position="25"/>
    </location>
</feature>
<dbReference type="InterPro" id="IPR001633">
    <property type="entry name" value="EAL_dom"/>
</dbReference>
<dbReference type="AlphaFoldDB" id="A0A9D5JTC6"/>
<evidence type="ECO:0000259" key="5">
    <source>
        <dbReference type="PROSITE" id="PS51371"/>
    </source>
</evidence>
<dbReference type="Gene3D" id="3.30.70.270">
    <property type="match status" value="1"/>
</dbReference>
<dbReference type="SMART" id="SM00052">
    <property type="entry name" value="EAL"/>
    <property type="match status" value="1"/>
</dbReference>
<dbReference type="SUPFAM" id="SSF54631">
    <property type="entry name" value="CBS-domain pair"/>
    <property type="match status" value="1"/>
</dbReference>
<feature type="domain" description="EAL" evidence="3">
    <location>
        <begin position="44"/>
        <end position="298"/>
    </location>
</feature>
<feature type="domain" description="CBS" evidence="5">
    <location>
        <begin position="391"/>
        <end position="449"/>
    </location>
</feature>
<evidence type="ECO:0000313" key="6">
    <source>
        <dbReference type="EMBL" id="MBD3323646.1"/>
    </source>
</evidence>
<organism evidence="6 7">
    <name type="scientific">candidate division KSB3 bacterium</name>
    <dbReference type="NCBI Taxonomy" id="2044937"/>
    <lineage>
        <taxon>Bacteria</taxon>
        <taxon>candidate division KSB3</taxon>
    </lineage>
</organism>
<dbReference type="InterPro" id="IPR035919">
    <property type="entry name" value="EAL_sf"/>
</dbReference>
<dbReference type="SMART" id="SM00267">
    <property type="entry name" value="GGDEF"/>
    <property type="match status" value="1"/>
</dbReference>
<protein>
    <submittedName>
        <fullName evidence="6">EAL domain-containing protein</fullName>
    </submittedName>
</protein>
<dbReference type="PROSITE" id="PS50883">
    <property type="entry name" value="EAL"/>
    <property type="match status" value="1"/>
</dbReference>
<dbReference type="SUPFAM" id="SSF141868">
    <property type="entry name" value="EAL domain-like"/>
    <property type="match status" value="1"/>
</dbReference>
<dbReference type="PROSITE" id="PS50887">
    <property type="entry name" value="GGDEF"/>
    <property type="match status" value="1"/>
</dbReference>
<dbReference type="SUPFAM" id="SSF55073">
    <property type="entry name" value="Nucleotide cyclase"/>
    <property type="match status" value="1"/>
</dbReference>
<dbReference type="PANTHER" id="PTHR33121:SF76">
    <property type="entry name" value="SIGNALING PROTEIN"/>
    <property type="match status" value="1"/>
</dbReference>
<dbReference type="InterPro" id="IPR050706">
    <property type="entry name" value="Cyclic-di-GMP_PDE-like"/>
</dbReference>
<dbReference type="Gene3D" id="3.10.580.10">
    <property type="entry name" value="CBS-domain"/>
    <property type="match status" value="1"/>
</dbReference>
<reference evidence="6" key="1">
    <citation type="submission" date="2019-11" db="EMBL/GenBank/DDBJ databases">
        <title>Microbial mats filling the niche in hypersaline microbial mats.</title>
        <authorList>
            <person name="Wong H.L."/>
            <person name="Macleod F.I."/>
            <person name="White R.A. III"/>
            <person name="Burns B.P."/>
        </authorList>
    </citation>
    <scope>NUCLEOTIDE SEQUENCE</scope>
    <source>
        <strain evidence="6">Rbin_158</strain>
    </source>
</reference>
<evidence type="ECO:0000313" key="7">
    <source>
        <dbReference type="Proteomes" id="UP000649604"/>
    </source>
</evidence>
<name>A0A9D5JTC6_9BACT</name>
<dbReference type="InterPro" id="IPR046342">
    <property type="entry name" value="CBS_dom_sf"/>
</dbReference>
<accession>A0A9D5JTC6</accession>
<dbReference type="Proteomes" id="UP000649604">
    <property type="component" value="Unassembled WGS sequence"/>
</dbReference>
<dbReference type="Gene3D" id="3.20.20.450">
    <property type="entry name" value="EAL domain"/>
    <property type="match status" value="1"/>
</dbReference>
<dbReference type="InterPro" id="IPR000644">
    <property type="entry name" value="CBS_dom"/>
</dbReference>
<dbReference type="CDD" id="cd01948">
    <property type="entry name" value="EAL"/>
    <property type="match status" value="1"/>
</dbReference>
<gene>
    <name evidence="6" type="ORF">GF339_03615</name>
</gene>
<evidence type="ECO:0000259" key="3">
    <source>
        <dbReference type="PROSITE" id="PS50883"/>
    </source>
</evidence>
<dbReference type="NCBIfam" id="TIGR00254">
    <property type="entry name" value="GGDEF"/>
    <property type="match status" value="1"/>
</dbReference>
<dbReference type="PROSITE" id="PS51371">
    <property type="entry name" value="CBS"/>
    <property type="match status" value="1"/>
</dbReference>
<evidence type="ECO:0000259" key="4">
    <source>
        <dbReference type="PROSITE" id="PS50887"/>
    </source>
</evidence>